<dbReference type="Gene3D" id="2.10.25.10">
    <property type="entry name" value="Laminin"/>
    <property type="match status" value="1"/>
</dbReference>
<protein>
    <submittedName>
        <fullName evidence="3">TIL domain-containing protein</fullName>
    </submittedName>
</protein>
<name>A0A182PRA1_9DIPT</name>
<dbReference type="InterPro" id="IPR036084">
    <property type="entry name" value="Ser_inhib-like_sf"/>
</dbReference>
<feature type="chain" id="PRO_5008131694" evidence="1">
    <location>
        <begin position="28"/>
        <end position="115"/>
    </location>
</feature>
<proteinExistence type="predicted"/>
<dbReference type="Pfam" id="PF01826">
    <property type="entry name" value="TIL"/>
    <property type="match status" value="1"/>
</dbReference>
<keyword evidence="4" id="KW-1185">Reference proteome</keyword>
<evidence type="ECO:0000259" key="2">
    <source>
        <dbReference type="Pfam" id="PF01826"/>
    </source>
</evidence>
<dbReference type="Proteomes" id="UP000075885">
    <property type="component" value="Unassembled WGS sequence"/>
</dbReference>
<dbReference type="CDD" id="cd19941">
    <property type="entry name" value="TIL"/>
    <property type="match status" value="1"/>
</dbReference>
<evidence type="ECO:0000313" key="4">
    <source>
        <dbReference type="Proteomes" id="UP000075885"/>
    </source>
</evidence>
<feature type="signal peptide" evidence="1">
    <location>
        <begin position="1"/>
        <end position="27"/>
    </location>
</feature>
<feature type="domain" description="TIL" evidence="2">
    <location>
        <begin position="58"/>
        <end position="111"/>
    </location>
</feature>
<reference evidence="4" key="1">
    <citation type="submission" date="2013-03" db="EMBL/GenBank/DDBJ databases">
        <title>The Genome Sequence of Anopheles epiroticus epiroticus2.</title>
        <authorList>
            <consortium name="The Broad Institute Genomics Platform"/>
            <person name="Neafsey D.E."/>
            <person name="Howell P."/>
            <person name="Walker B."/>
            <person name="Young S.K."/>
            <person name="Zeng Q."/>
            <person name="Gargeya S."/>
            <person name="Fitzgerald M."/>
            <person name="Haas B."/>
            <person name="Abouelleil A."/>
            <person name="Allen A.W."/>
            <person name="Alvarado L."/>
            <person name="Arachchi H.M."/>
            <person name="Berlin A.M."/>
            <person name="Chapman S.B."/>
            <person name="Gainer-Dewar J."/>
            <person name="Goldberg J."/>
            <person name="Griggs A."/>
            <person name="Gujja S."/>
            <person name="Hansen M."/>
            <person name="Howarth C."/>
            <person name="Imamovic A."/>
            <person name="Ireland A."/>
            <person name="Larimer J."/>
            <person name="McCowan C."/>
            <person name="Murphy C."/>
            <person name="Pearson M."/>
            <person name="Poon T.W."/>
            <person name="Priest M."/>
            <person name="Roberts A."/>
            <person name="Saif S."/>
            <person name="Shea T."/>
            <person name="Sisk P."/>
            <person name="Sykes S."/>
            <person name="Wortman J."/>
            <person name="Nusbaum C."/>
            <person name="Birren B."/>
        </authorList>
    </citation>
    <scope>NUCLEOTIDE SEQUENCE [LARGE SCALE GENOMIC DNA]</scope>
    <source>
        <strain evidence="4">Epiroticus2</strain>
    </source>
</reference>
<accession>A0A182PRA1</accession>
<dbReference type="InterPro" id="IPR002919">
    <property type="entry name" value="TIL_dom"/>
</dbReference>
<dbReference type="AlphaFoldDB" id="A0A182PRA1"/>
<evidence type="ECO:0000256" key="1">
    <source>
        <dbReference type="SAM" id="SignalP"/>
    </source>
</evidence>
<reference evidence="3" key="2">
    <citation type="submission" date="2020-05" db="UniProtKB">
        <authorList>
            <consortium name="EnsemblMetazoa"/>
        </authorList>
    </citation>
    <scope>IDENTIFICATION</scope>
    <source>
        <strain evidence="3">Epiroticus2</strain>
    </source>
</reference>
<dbReference type="SUPFAM" id="SSF57567">
    <property type="entry name" value="Serine protease inhibitors"/>
    <property type="match status" value="1"/>
</dbReference>
<dbReference type="VEuPathDB" id="VectorBase:AEPI009485"/>
<organism evidence="3 4">
    <name type="scientific">Anopheles epiroticus</name>
    <dbReference type="NCBI Taxonomy" id="199890"/>
    <lineage>
        <taxon>Eukaryota</taxon>
        <taxon>Metazoa</taxon>
        <taxon>Ecdysozoa</taxon>
        <taxon>Arthropoda</taxon>
        <taxon>Hexapoda</taxon>
        <taxon>Insecta</taxon>
        <taxon>Pterygota</taxon>
        <taxon>Neoptera</taxon>
        <taxon>Endopterygota</taxon>
        <taxon>Diptera</taxon>
        <taxon>Nematocera</taxon>
        <taxon>Culicoidea</taxon>
        <taxon>Culicidae</taxon>
        <taxon>Anophelinae</taxon>
        <taxon>Anopheles</taxon>
    </lineage>
</organism>
<dbReference type="EnsemblMetazoa" id="AEPI009485-RA">
    <property type="protein sequence ID" value="AEPI009485-PA"/>
    <property type="gene ID" value="AEPI009485"/>
</dbReference>
<sequence length="115" mass="12682">MDGPGKQFTILVILAAITISALPSLLGTELQYVHMTGMLNNKCKIHGKEICMDEVSPCVANETYVCCGIVCEGTCDNVQPKCPMKRTCPWRCFCNIGLVRHEDRCIFPSQCPTTP</sequence>
<evidence type="ECO:0000313" key="3">
    <source>
        <dbReference type="EnsemblMetazoa" id="AEPI009485-PA"/>
    </source>
</evidence>
<keyword evidence="1" id="KW-0732">Signal</keyword>